<reference evidence="2" key="1">
    <citation type="submission" date="2023-06" db="EMBL/GenBank/DDBJ databases">
        <title>Genomic analysis of the entomopathogenic nematode Steinernema hermaphroditum.</title>
        <authorList>
            <person name="Schwarz E.M."/>
            <person name="Heppert J.K."/>
            <person name="Baniya A."/>
            <person name="Schwartz H.T."/>
            <person name="Tan C.-H."/>
            <person name="Antoshechkin I."/>
            <person name="Sternberg P.W."/>
            <person name="Goodrich-Blair H."/>
            <person name="Dillman A.R."/>
        </authorList>
    </citation>
    <scope>NUCLEOTIDE SEQUENCE</scope>
    <source>
        <strain evidence="2">PS9179</strain>
        <tissue evidence="2">Whole animal</tissue>
    </source>
</reference>
<accession>A0AA39HNN8</accession>
<name>A0AA39HNN8_9BILA</name>
<comment type="caution">
    <text evidence="2">The sequence shown here is derived from an EMBL/GenBank/DDBJ whole genome shotgun (WGS) entry which is preliminary data.</text>
</comment>
<feature type="region of interest" description="Disordered" evidence="1">
    <location>
        <begin position="55"/>
        <end position="83"/>
    </location>
</feature>
<evidence type="ECO:0000313" key="2">
    <source>
        <dbReference type="EMBL" id="KAK0408042.1"/>
    </source>
</evidence>
<dbReference type="AlphaFoldDB" id="A0AA39HNN8"/>
<protein>
    <submittedName>
        <fullName evidence="2">Uncharacterized protein</fullName>
    </submittedName>
</protein>
<evidence type="ECO:0000313" key="3">
    <source>
        <dbReference type="Proteomes" id="UP001175271"/>
    </source>
</evidence>
<proteinExistence type="predicted"/>
<sequence>MSSQPTPPHRGFSLKAREILLDPPGAATMQEQAKLTKIDSDSDVRKLFQSGFAIFRRSDSQSTQQSGRSDSTEGAVPDLDRNP</sequence>
<feature type="compositionally biased region" description="Polar residues" evidence="1">
    <location>
        <begin position="60"/>
        <end position="69"/>
    </location>
</feature>
<organism evidence="2 3">
    <name type="scientific">Steinernema hermaphroditum</name>
    <dbReference type="NCBI Taxonomy" id="289476"/>
    <lineage>
        <taxon>Eukaryota</taxon>
        <taxon>Metazoa</taxon>
        <taxon>Ecdysozoa</taxon>
        <taxon>Nematoda</taxon>
        <taxon>Chromadorea</taxon>
        <taxon>Rhabditida</taxon>
        <taxon>Tylenchina</taxon>
        <taxon>Panagrolaimomorpha</taxon>
        <taxon>Strongyloidoidea</taxon>
        <taxon>Steinernematidae</taxon>
        <taxon>Steinernema</taxon>
    </lineage>
</organism>
<dbReference type="Proteomes" id="UP001175271">
    <property type="component" value="Unassembled WGS sequence"/>
</dbReference>
<gene>
    <name evidence="2" type="ORF">QR680_003743</name>
</gene>
<dbReference type="EMBL" id="JAUCMV010000003">
    <property type="protein sequence ID" value="KAK0408042.1"/>
    <property type="molecule type" value="Genomic_DNA"/>
</dbReference>
<keyword evidence="3" id="KW-1185">Reference proteome</keyword>
<evidence type="ECO:0000256" key="1">
    <source>
        <dbReference type="SAM" id="MobiDB-lite"/>
    </source>
</evidence>